<evidence type="ECO:0000313" key="2">
    <source>
        <dbReference type="Proteomes" id="UP001320876"/>
    </source>
</evidence>
<gene>
    <name evidence="1" type="ORF">OKA05_25375</name>
</gene>
<dbReference type="EMBL" id="JAPDDT010000019">
    <property type="protein sequence ID" value="MCW1925915.1"/>
    <property type="molecule type" value="Genomic_DNA"/>
</dbReference>
<comment type="caution">
    <text evidence="1">The sequence shown here is derived from an EMBL/GenBank/DDBJ whole genome shotgun (WGS) entry which is preliminary data.</text>
</comment>
<reference evidence="1 2" key="1">
    <citation type="submission" date="2022-10" db="EMBL/GenBank/DDBJ databases">
        <title>Luteolibacter arcticus strain CCTCC AB 2014275, whole genome shotgun sequencing project.</title>
        <authorList>
            <person name="Zhao G."/>
            <person name="Shen L."/>
        </authorList>
    </citation>
    <scope>NUCLEOTIDE SEQUENCE [LARGE SCALE GENOMIC DNA]</scope>
    <source>
        <strain evidence="1 2">CCTCC AB 2014275</strain>
    </source>
</reference>
<evidence type="ECO:0000313" key="1">
    <source>
        <dbReference type="EMBL" id="MCW1925915.1"/>
    </source>
</evidence>
<sequence>MRLDSLKHLARAANGLAETKRLVVFGSASLLATFPELGDDYGGPLSKTFDANFVPEPWDDEMAHLLHVTLGKNEDFHIHFGYYADIIRPVVFEQFPKGWEDRLVPVPGVERALCLDPHDMAAAKCQAGRPKDIELLVLLFETGRLVPDLVRERLREVPMREAAIVASHRVLDEAIRRAGEAH</sequence>
<proteinExistence type="predicted"/>
<organism evidence="1 2">
    <name type="scientific">Luteolibacter arcticus</name>
    <dbReference type="NCBI Taxonomy" id="1581411"/>
    <lineage>
        <taxon>Bacteria</taxon>
        <taxon>Pseudomonadati</taxon>
        <taxon>Verrucomicrobiota</taxon>
        <taxon>Verrucomicrobiia</taxon>
        <taxon>Verrucomicrobiales</taxon>
        <taxon>Verrucomicrobiaceae</taxon>
        <taxon>Luteolibacter</taxon>
    </lineage>
</organism>
<name>A0ABT3GQW3_9BACT</name>
<protein>
    <submittedName>
        <fullName evidence="1">Uncharacterized protein</fullName>
    </submittedName>
</protein>
<dbReference type="RefSeq" id="WP_264490024.1">
    <property type="nucleotide sequence ID" value="NZ_JAPDDT010000019.1"/>
</dbReference>
<dbReference type="Proteomes" id="UP001320876">
    <property type="component" value="Unassembled WGS sequence"/>
</dbReference>
<keyword evidence="2" id="KW-1185">Reference proteome</keyword>
<accession>A0ABT3GQW3</accession>